<reference evidence="4 5" key="1">
    <citation type="submission" date="2015-07" db="EMBL/GenBank/DDBJ databases">
        <title>Genome sequence of Ornatilinea apprima DSM 23815.</title>
        <authorList>
            <person name="Hemp J."/>
            <person name="Ward L.M."/>
            <person name="Pace L.A."/>
            <person name="Fischer W.W."/>
        </authorList>
    </citation>
    <scope>NUCLEOTIDE SEQUENCE [LARGE SCALE GENOMIC DNA]</scope>
    <source>
        <strain evidence="4 5">P3M-1</strain>
    </source>
</reference>
<dbReference type="InterPro" id="IPR027417">
    <property type="entry name" value="P-loop_NTPase"/>
</dbReference>
<dbReference type="InterPro" id="IPR016136">
    <property type="entry name" value="DNA_helicase_N/primase_C"/>
</dbReference>
<dbReference type="GO" id="GO:0003677">
    <property type="term" value="F:DNA binding"/>
    <property type="evidence" value="ECO:0007669"/>
    <property type="project" value="UniProtKB-KW"/>
</dbReference>
<dbReference type="OrthoDB" id="9805141at2"/>
<dbReference type="Pfam" id="PF00772">
    <property type="entry name" value="DnaB"/>
    <property type="match status" value="1"/>
</dbReference>
<dbReference type="SUPFAM" id="SSF52540">
    <property type="entry name" value="P-loop containing nucleoside triphosphate hydrolases"/>
    <property type="match status" value="1"/>
</dbReference>
<dbReference type="AlphaFoldDB" id="A0A0P6X956"/>
<accession>A0A0P6X956</accession>
<dbReference type="GO" id="GO:0003678">
    <property type="term" value="F:DNA helicase activity"/>
    <property type="evidence" value="ECO:0007669"/>
    <property type="project" value="InterPro"/>
</dbReference>
<evidence type="ECO:0000259" key="3">
    <source>
        <dbReference type="Pfam" id="PF00772"/>
    </source>
</evidence>
<gene>
    <name evidence="4" type="ORF">ADN00_02645</name>
</gene>
<dbReference type="GO" id="GO:0005829">
    <property type="term" value="C:cytosol"/>
    <property type="evidence" value="ECO:0007669"/>
    <property type="project" value="TreeGrafter"/>
</dbReference>
<keyword evidence="1" id="KW-0235">DNA replication</keyword>
<evidence type="ECO:0000313" key="5">
    <source>
        <dbReference type="Proteomes" id="UP000050417"/>
    </source>
</evidence>
<keyword evidence="5" id="KW-1185">Reference proteome</keyword>
<evidence type="ECO:0000313" key="4">
    <source>
        <dbReference type="EMBL" id="KPL79432.1"/>
    </source>
</evidence>
<dbReference type="SUPFAM" id="SSF48024">
    <property type="entry name" value="N-terminal domain of DnaB helicase"/>
    <property type="match status" value="1"/>
</dbReference>
<sequence>MPDPIPPRDIDAEQALLGSIMIAPYLFEDLVTIVKAEYFYRNSHRWIWEAMNHLLESEQQIDHVTLCNALNTSGKLKEIGGPAYIMGLLNATPTSMHAESYAKIVREKAFKRKALEVATNLAQNAIQDKPLSEALQQMEKFFVSSSALSGVTERMVMTAEKLCLSEMGELTWILKDWIMAGGINLIAGMPAAGKSFLALDLAIGMASSGVAWDNQPVTQGKVLYHFLDGSYRGMRSRVLKLCHARGIQPPANLIFDFSPLNLKVPSEVLALRQRIHRLDASVVIFDVMAKFMPGADENSVAEISPMMNTLREIANQTGTTFILIHHLNKGGNTDLSYRVRGSSDILGSVDTAIVITHENQHSAHSMRTIIPQKVRESLPPAQLQFQIESTEDSIALRFSEANASELLRAPGQAELIFADILEYLQSVPAQEFKKNELISALQINSSARTIERAFSKLNNDPRIRVTKRGSFNTYQWEEDTPATPFP</sequence>
<protein>
    <recommendedName>
        <fullName evidence="3">DNA helicase DnaB-like N-terminal domain-containing protein</fullName>
    </recommendedName>
</protein>
<dbReference type="Pfam" id="PF13481">
    <property type="entry name" value="AAA_25"/>
    <property type="match status" value="1"/>
</dbReference>
<comment type="caution">
    <text evidence="4">The sequence shown here is derived from an EMBL/GenBank/DDBJ whole genome shotgun (WGS) entry which is preliminary data.</text>
</comment>
<name>A0A0P6X956_9CHLR</name>
<organism evidence="4 5">
    <name type="scientific">Ornatilinea apprima</name>
    <dbReference type="NCBI Taxonomy" id="1134406"/>
    <lineage>
        <taxon>Bacteria</taxon>
        <taxon>Bacillati</taxon>
        <taxon>Chloroflexota</taxon>
        <taxon>Anaerolineae</taxon>
        <taxon>Anaerolineales</taxon>
        <taxon>Anaerolineaceae</taxon>
        <taxon>Ornatilinea</taxon>
    </lineage>
</organism>
<dbReference type="PANTHER" id="PTHR30153">
    <property type="entry name" value="REPLICATIVE DNA HELICASE DNAB"/>
    <property type="match status" value="1"/>
</dbReference>
<dbReference type="GO" id="GO:0005524">
    <property type="term" value="F:ATP binding"/>
    <property type="evidence" value="ECO:0007669"/>
    <property type="project" value="InterPro"/>
</dbReference>
<dbReference type="STRING" id="1134406.ADN00_02645"/>
<dbReference type="Gene3D" id="3.40.50.300">
    <property type="entry name" value="P-loop containing nucleotide triphosphate hydrolases"/>
    <property type="match status" value="1"/>
</dbReference>
<dbReference type="RefSeq" id="WP_075061411.1">
    <property type="nucleotide sequence ID" value="NZ_LGCL01000012.1"/>
</dbReference>
<feature type="domain" description="DNA helicase DnaB-like N-terminal" evidence="3">
    <location>
        <begin position="6"/>
        <end position="107"/>
    </location>
</feature>
<proteinExistence type="predicted"/>
<dbReference type="Proteomes" id="UP000050417">
    <property type="component" value="Unassembled WGS sequence"/>
</dbReference>
<evidence type="ECO:0000256" key="2">
    <source>
        <dbReference type="ARBA" id="ARBA00023125"/>
    </source>
</evidence>
<dbReference type="InterPro" id="IPR036185">
    <property type="entry name" value="DNA_heli_DnaB-like_N_sf"/>
</dbReference>
<dbReference type="EMBL" id="LGCL01000012">
    <property type="protein sequence ID" value="KPL79432.1"/>
    <property type="molecule type" value="Genomic_DNA"/>
</dbReference>
<evidence type="ECO:0000256" key="1">
    <source>
        <dbReference type="ARBA" id="ARBA00022705"/>
    </source>
</evidence>
<dbReference type="GO" id="GO:0006260">
    <property type="term" value="P:DNA replication"/>
    <property type="evidence" value="ECO:0007669"/>
    <property type="project" value="UniProtKB-KW"/>
</dbReference>
<dbReference type="Gene3D" id="1.10.860.10">
    <property type="entry name" value="DNAb Helicase, Chain A"/>
    <property type="match status" value="1"/>
</dbReference>
<keyword evidence="2" id="KW-0238">DNA-binding</keyword>
<dbReference type="InterPro" id="IPR007693">
    <property type="entry name" value="DNA_helicase_DnaB-like_N"/>
</dbReference>
<dbReference type="PANTHER" id="PTHR30153:SF2">
    <property type="entry name" value="REPLICATIVE DNA HELICASE"/>
    <property type="match status" value="1"/>
</dbReference>